<evidence type="ECO:0000313" key="2">
    <source>
        <dbReference type="Proteomes" id="UP000691718"/>
    </source>
</evidence>
<comment type="caution">
    <text evidence="1">The sequence shown here is derived from an EMBL/GenBank/DDBJ whole genome shotgun (WGS) entry which is preliminary data.</text>
</comment>
<protein>
    <submittedName>
        <fullName evidence="1">(apollo) hypothetical protein</fullName>
    </submittedName>
</protein>
<keyword evidence="2" id="KW-1185">Reference proteome</keyword>
<organism evidence="1 2">
    <name type="scientific">Parnassius apollo</name>
    <name type="common">Apollo butterfly</name>
    <name type="synonym">Papilio apollo</name>
    <dbReference type="NCBI Taxonomy" id="110799"/>
    <lineage>
        <taxon>Eukaryota</taxon>
        <taxon>Metazoa</taxon>
        <taxon>Ecdysozoa</taxon>
        <taxon>Arthropoda</taxon>
        <taxon>Hexapoda</taxon>
        <taxon>Insecta</taxon>
        <taxon>Pterygota</taxon>
        <taxon>Neoptera</taxon>
        <taxon>Endopterygota</taxon>
        <taxon>Lepidoptera</taxon>
        <taxon>Glossata</taxon>
        <taxon>Ditrysia</taxon>
        <taxon>Papilionoidea</taxon>
        <taxon>Papilionidae</taxon>
        <taxon>Parnassiinae</taxon>
        <taxon>Parnassini</taxon>
        <taxon>Parnassius</taxon>
        <taxon>Parnassius</taxon>
    </lineage>
</organism>
<proteinExistence type="predicted"/>
<name>A0A8S3Y6J7_PARAO</name>
<dbReference type="PANTHER" id="PTHR47501">
    <property type="entry name" value="TRANSPOSASE-RELATED"/>
    <property type="match status" value="1"/>
</dbReference>
<dbReference type="EMBL" id="CAJQZP010001576">
    <property type="protein sequence ID" value="CAG5055125.1"/>
    <property type="molecule type" value="Genomic_DNA"/>
</dbReference>
<dbReference type="AlphaFoldDB" id="A0A8S3Y6J7"/>
<gene>
    <name evidence="1" type="ORF">PAPOLLO_LOCUS26177</name>
</gene>
<accession>A0A8S3Y6J7</accession>
<dbReference type="PANTHER" id="PTHR47501:SF5">
    <property type="entry name" value="HAT C-TERMINAL DIMERISATION DOMAIN-CONTAINING PROTEIN"/>
    <property type="match status" value="1"/>
</dbReference>
<dbReference type="OrthoDB" id="7239843at2759"/>
<sequence>MQRKGHADLLAEYEKLKIQHNKKRKCVGDAGEKSTSKIMKQLTLPATLPKPVNFDRLLVNFLVDTMSPISIVENESFKALIEGAQQLTVPPKIICRQTCNTKIAEQYTEYVENTKEQLKKVDFICTTADIWSSSKRSYLGVTAHWIDCDTFDRKSVTLACRRFKGTHSYDKVAELIAEIHSEFDVKLSKIINTITDNGSNMVKAFKIYGQDSGTELSERDIEVMHDNGDDDNVLTLTQFPESSDEFEEVQLPNHERCATHTLHLIASKDMDKARSQSNSYKKPYDAARAKCQAVWNLCSRSPKACEIYLESTGKSSTSPCPTRWNSYHNCIQDLLAVKDTLNETLKKLQLVIFKEIEIKFLHEYISCSKPIAEGIRSLEGDKNTYYRCLIPELMRMQRFLSSLQMDNPTYCDVLIEVVKESLNRRFERFYKLEEPKAKNGIIASVSYPFFKMKWVCQKPTENTLKKYLFQK</sequence>
<evidence type="ECO:0000313" key="1">
    <source>
        <dbReference type="EMBL" id="CAG5055125.1"/>
    </source>
</evidence>
<reference evidence="1" key="1">
    <citation type="submission" date="2021-04" db="EMBL/GenBank/DDBJ databases">
        <authorList>
            <person name="Tunstrom K."/>
        </authorList>
    </citation>
    <scope>NUCLEOTIDE SEQUENCE</scope>
</reference>
<dbReference type="Proteomes" id="UP000691718">
    <property type="component" value="Unassembled WGS sequence"/>
</dbReference>